<dbReference type="CDD" id="cd23659">
    <property type="entry name" value="USP_At3g01520-like"/>
    <property type="match status" value="1"/>
</dbReference>
<dbReference type="EMBL" id="KB096742">
    <property type="protein sequence ID" value="ESO02561.1"/>
    <property type="molecule type" value="Genomic_DNA"/>
</dbReference>
<accession>T1FQB8</accession>
<gene>
    <name evidence="3" type="primary">20211015</name>
    <name evidence="2" type="ORF">HELRODRAFT_188754</name>
</gene>
<dbReference type="EnsemblMetazoa" id="HelroT188754">
    <property type="protein sequence ID" value="HelroP188754"/>
    <property type="gene ID" value="HelroG188754"/>
</dbReference>
<evidence type="ECO:0000259" key="1">
    <source>
        <dbReference type="Pfam" id="PF00582"/>
    </source>
</evidence>
<feature type="domain" description="UspA" evidence="1">
    <location>
        <begin position="48"/>
        <end position="194"/>
    </location>
</feature>
<dbReference type="InterPro" id="IPR014729">
    <property type="entry name" value="Rossmann-like_a/b/a_fold"/>
</dbReference>
<reference evidence="2 4" key="2">
    <citation type="journal article" date="2013" name="Nature">
        <title>Insights into bilaterian evolution from three spiralian genomes.</title>
        <authorList>
            <person name="Simakov O."/>
            <person name="Marletaz F."/>
            <person name="Cho S.J."/>
            <person name="Edsinger-Gonzales E."/>
            <person name="Havlak P."/>
            <person name="Hellsten U."/>
            <person name="Kuo D.H."/>
            <person name="Larsson T."/>
            <person name="Lv J."/>
            <person name="Arendt D."/>
            <person name="Savage R."/>
            <person name="Osoegawa K."/>
            <person name="de Jong P."/>
            <person name="Grimwood J."/>
            <person name="Chapman J.A."/>
            <person name="Shapiro H."/>
            <person name="Aerts A."/>
            <person name="Otillar R.P."/>
            <person name="Terry A.Y."/>
            <person name="Boore J.L."/>
            <person name="Grigoriev I.V."/>
            <person name="Lindberg D.R."/>
            <person name="Seaver E.C."/>
            <person name="Weisblat D.A."/>
            <person name="Putnam N.H."/>
            <person name="Rokhsar D.S."/>
        </authorList>
    </citation>
    <scope>NUCLEOTIDE SEQUENCE</scope>
</reference>
<dbReference type="OMA" id="NSRIPCI"/>
<keyword evidence="4" id="KW-1185">Reference proteome</keyword>
<dbReference type="GeneID" id="20211015"/>
<evidence type="ECO:0000313" key="2">
    <source>
        <dbReference type="EMBL" id="ESO02561.1"/>
    </source>
</evidence>
<protein>
    <recommendedName>
        <fullName evidence="1">UspA domain-containing protein</fullName>
    </recommendedName>
</protein>
<dbReference type="PANTHER" id="PTHR46989:SF3">
    <property type="entry name" value="USPA DOMAIN-CONTAINING PROTEIN"/>
    <property type="match status" value="1"/>
</dbReference>
<evidence type="ECO:0000313" key="4">
    <source>
        <dbReference type="Proteomes" id="UP000015101"/>
    </source>
</evidence>
<dbReference type="InParanoid" id="T1FQB8"/>
<organism evidence="3 4">
    <name type="scientific">Helobdella robusta</name>
    <name type="common">Californian leech</name>
    <dbReference type="NCBI Taxonomy" id="6412"/>
    <lineage>
        <taxon>Eukaryota</taxon>
        <taxon>Metazoa</taxon>
        <taxon>Spiralia</taxon>
        <taxon>Lophotrochozoa</taxon>
        <taxon>Annelida</taxon>
        <taxon>Clitellata</taxon>
        <taxon>Hirudinea</taxon>
        <taxon>Rhynchobdellida</taxon>
        <taxon>Glossiphoniidae</taxon>
        <taxon>Helobdella</taxon>
    </lineage>
</organism>
<proteinExistence type="predicted"/>
<dbReference type="STRING" id="6412.T1FQB8"/>
<dbReference type="Pfam" id="PF00582">
    <property type="entry name" value="Usp"/>
    <property type="match status" value="1"/>
</dbReference>
<dbReference type="PANTHER" id="PTHR46989">
    <property type="entry name" value="USP DOMAIN-CONTAINING PROTEIN"/>
    <property type="match status" value="1"/>
</dbReference>
<dbReference type="Gene3D" id="3.40.50.620">
    <property type="entry name" value="HUPs"/>
    <property type="match status" value="1"/>
</dbReference>
<evidence type="ECO:0000313" key="3">
    <source>
        <dbReference type="EnsemblMetazoa" id="HelroP188754"/>
    </source>
</evidence>
<dbReference type="KEGG" id="hro:HELRODRAFT_188754"/>
<dbReference type="eggNOG" id="ENOG502RXWD">
    <property type="taxonomic scope" value="Eukaryota"/>
</dbReference>
<dbReference type="PRINTS" id="PR01438">
    <property type="entry name" value="UNVRSLSTRESS"/>
</dbReference>
<dbReference type="RefSeq" id="XP_009019969.1">
    <property type="nucleotide sequence ID" value="XM_009021721.1"/>
</dbReference>
<dbReference type="SUPFAM" id="SSF52402">
    <property type="entry name" value="Adenine nucleotide alpha hydrolases-like"/>
    <property type="match status" value="1"/>
</dbReference>
<dbReference type="EMBL" id="AMQM01000926">
    <property type="status" value="NOT_ANNOTATED_CDS"/>
    <property type="molecule type" value="Genomic_DNA"/>
</dbReference>
<dbReference type="HOGENOM" id="CLU_049301_9_2_1"/>
<dbReference type="InterPro" id="IPR006015">
    <property type="entry name" value="Universal_stress_UspA"/>
</dbReference>
<sequence>MSDRNNNSQIKTNESSDKLGDIKSVKKLSVPYIEDRRRSASSIGHHGRTVLCAVDPSGHSRDAFDWYLKNIWRSDDLVVVAYCPETPSLPSLTFKKGLAPPTEKWKEILDDTNTKTRQLEEDYEYLCREKKLVYKITGESFKNPGEGICKIAEDEKVHMIVMGSRGMGGLKRFLLGSVSEYVVRNSRIPCIVIPG</sequence>
<dbReference type="CTD" id="20211015"/>
<dbReference type="InterPro" id="IPR006016">
    <property type="entry name" value="UspA"/>
</dbReference>
<reference evidence="4" key="1">
    <citation type="submission" date="2012-12" db="EMBL/GenBank/DDBJ databases">
        <authorList>
            <person name="Hellsten U."/>
            <person name="Grimwood J."/>
            <person name="Chapman J.A."/>
            <person name="Shapiro H."/>
            <person name="Aerts A."/>
            <person name="Otillar R.P."/>
            <person name="Terry A.Y."/>
            <person name="Boore J.L."/>
            <person name="Simakov O."/>
            <person name="Marletaz F."/>
            <person name="Cho S.-J."/>
            <person name="Edsinger-Gonzales E."/>
            <person name="Havlak P."/>
            <person name="Kuo D.-H."/>
            <person name="Larsson T."/>
            <person name="Lv J."/>
            <person name="Arendt D."/>
            <person name="Savage R."/>
            <person name="Osoegawa K."/>
            <person name="de Jong P."/>
            <person name="Lindberg D.R."/>
            <person name="Seaver E.C."/>
            <person name="Weisblat D.A."/>
            <person name="Putnam N.H."/>
            <person name="Grigoriev I.V."/>
            <person name="Rokhsar D.S."/>
        </authorList>
    </citation>
    <scope>NUCLEOTIDE SEQUENCE</scope>
</reference>
<name>T1FQB8_HELRO</name>
<dbReference type="Proteomes" id="UP000015101">
    <property type="component" value="Unassembled WGS sequence"/>
</dbReference>
<dbReference type="AlphaFoldDB" id="T1FQB8"/>
<dbReference type="OrthoDB" id="843225at2759"/>
<reference evidence="3" key="3">
    <citation type="submission" date="2015-06" db="UniProtKB">
        <authorList>
            <consortium name="EnsemblMetazoa"/>
        </authorList>
    </citation>
    <scope>IDENTIFICATION</scope>
</reference>